<evidence type="ECO:0000256" key="7">
    <source>
        <dbReference type="PIRSR" id="PIRSR618044-1"/>
    </source>
</evidence>
<dbReference type="InterPro" id="IPR001967">
    <property type="entry name" value="Peptidase_S11_N"/>
</dbReference>
<feature type="active site" evidence="7">
    <location>
        <position position="120"/>
    </location>
</feature>
<sequence length="275" mass="29689">MIFSALRRLPHLLILALTIGAVSVNTVSAKPQHQAFMLVDAQTGGVLAAENSDMIMYPASLTKMMTLYLTFEALRTGRFSWDQKLTISKNANDKEPYKFAVGAGNKITVREAVMGMVVLSTNDAATAIAETLSGSEEAFGQVMTAKARELGMINTVFTNPSGLPDPRQVTTATDMARLGLALVRDFPEEYKLFANRGMTFRGMKFRGHNGFLVQYPGADGIKTGYTQAAGYNIVTSATDGNRRLVGVVMGASSAEARTNLMIALFNQYLGPKPGQ</sequence>
<keyword evidence="6" id="KW-0961">Cell wall biogenesis/degradation</keyword>
<dbReference type="GO" id="GO:0008360">
    <property type="term" value="P:regulation of cell shape"/>
    <property type="evidence" value="ECO:0007669"/>
    <property type="project" value="UniProtKB-KW"/>
</dbReference>
<keyword evidence="13" id="KW-1185">Reference proteome</keyword>
<dbReference type="GO" id="GO:0009002">
    <property type="term" value="F:serine-type D-Ala-D-Ala carboxypeptidase activity"/>
    <property type="evidence" value="ECO:0007669"/>
    <property type="project" value="InterPro"/>
</dbReference>
<dbReference type="RefSeq" id="WP_136596837.1">
    <property type="nucleotide sequence ID" value="NZ_STGV01000001.1"/>
</dbReference>
<evidence type="ECO:0000256" key="2">
    <source>
        <dbReference type="ARBA" id="ARBA00022729"/>
    </source>
</evidence>
<organism evidence="12 13">
    <name type="scientific">Peteryoungia ipomoeae</name>
    <dbReference type="NCBI Taxonomy" id="1210932"/>
    <lineage>
        <taxon>Bacteria</taxon>
        <taxon>Pseudomonadati</taxon>
        <taxon>Pseudomonadota</taxon>
        <taxon>Alphaproteobacteria</taxon>
        <taxon>Hyphomicrobiales</taxon>
        <taxon>Rhizobiaceae</taxon>
        <taxon>Peteryoungia</taxon>
    </lineage>
</organism>
<keyword evidence="5" id="KW-0573">Peptidoglycan synthesis</keyword>
<dbReference type="Proteomes" id="UP000308828">
    <property type="component" value="Unassembled WGS sequence"/>
</dbReference>
<keyword evidence="2 10" id="KW-0732">Signal</keyword>
<evidence type="ECO:0000256" key="6">
    <source>
        <dbReference type="ARBA" id="ARBA00023316"/>
    </source>
</evidence>
<protein>
    <submittedName>
        <fullName evidence="12">D-alanyl-D-alanine carboxypeptidase</fullName>
    </submittedName>
</protein>
<dbReference type="GO" id="GO:0071555">
    <property type="term" value="P:cell wall organization"/>
    <property type="evidence" value="ECO:0007669"/>
    <property type="project" value="UniProtKB-KW"/>
</dbReference>
<dbReference type="AlphaFoldDB" id="A0A4S8PAK3"/>
<evidence type="ECO:0000259" key="11">
    <source>
        <dbReference type="Pfam" id="PF00768"/>
    </source>
</evidence>
<dbReference type="PANTHER" id="PTHR21581:SF6">
    <property type="entry name" value="TRAFFICKING PROTEIN PARTICLE COMPLEX SUBUNIT 12"/>
    <property type="match status" value="1"/>
</dbReference>
<dbReference type="Pfam" id="PF00768">
    <property type="entry name" value="Peptidase_S11"/>
    <property type="match status" value="1"/>
</dbReference>
<evidence type="ECO:0000256" key="3">
    <source>
        <dbReference type="ARBA" id="ARBA00022801"/>
    </source>
</evidence>
<evidence type="ECO:0000313" key="13">
    <source>
        <dbReference type="Proteomes" id="UP000308828"/>
    </source>
</evidence>
<feature type="signal peptide" evidence="10">
    <location>
        <begin position="1"/>
        <end position="29"/>
    </location>
</feature>
<comment type="caution">
    <text evidence="12">The sequence shown here is derived from an EMBL/GenBank/DDBJ whole genome shotgun (WGS) entry which is preliminary data.</text>
</comment>
<keyword evidence="4" id="KW-0133">Cell shape</keyword>
<evidence type="ECO:0000256" key="8">
    <source>
        <dbReference type="PIRSR" id="PIRSR618044-2"/>
    </source>
</evidence>
<proteinExistence type="inferred from homology"/>
<dbReference type="InterPro" id="IPR018044">
    <property type="entry name" value="Peptidase_S11"/>
</dbReference>
<keyword evidence="3" id="KW-0378">Hydrolase</keyword>
<evidence type="ECO:0000256" key="10">
    <source>
        <dbReference type="SAM" id="SignalP"/>
    </source>
</evidence>
<feature type="chain" id="PRO_5020327464" evidence="10">
    <location>
        <begin position="30"/>
        <end position="275"/>
    </location>
</feature>
<feature type="domain" description="Peptidase S11 D-alanyl-D-alanine carboxypeptidase A N-terminal" evidence="11">
    <location>
        <begin position="32"/>
        <end position="252"/>
    </location>
</feature>
<dbReference type="Gene3D" id="3.40.710.10">
    <property type="entry name" value="DD-peptidase/beta-lactamase superfamily"/>
    <property type="match status" value="1"/>
</dbReference>
<keyword evidence="12" id="KW-0645">Protease</keyword>
<evidence type="ECO:0000313" key="12">
    <source>
        <dbReference type="EMBL" id="THV24989.1"/>
    </source>
</evidence>
<dbReference type="PANTHER" id="PTHR21581">
    <property type="entry name" value="D-ALANYL-D-ALANINE CARBOXYPEPTIDASE"/>
    <property type="match status" value="1"/>
</dbReference>
<dbReference type="SUPFAM" id="SSF56601">
    <property type="entry name" value="beta-lactamase/transpeptidase-like"/>
    <property type="match status" value="1"/>
</dbReference>
<dbReference type="EMBL" id="STGV01000001">
    <property type="protein sequence ID" value="THV24989.1"/>
    <property type="molecule type" value="Genomic_DNA"/>
</dbReference>
<reference evidence="12 13" key="1">
    <citation type="submission" date="2019-04" db="EMBL/GenBank/DDBJ databases">
        <title>Genome sequence of strain shin9-1.</title>
        <authorList>
            <person name="Gao J."/>
            <person name="Sun J."/>
        </authorList>
    </citation>
    <scope>NUCLEOTIDE SEQUENCE [LARGE SCALE GENOMIC DNA]</scope>
    <source>
        <strain evidence="13">shin9-1</strain>
    </source>
</reference>
<dbReference type="InterPro" id="IPR012338">
    <property type="entry name" value="Beta-lactam/transpept-like"/>
</dbReference>
<dbReference type="OrthoDB" id="5291989at2"/>
<accession>A0A4S8PAK3</accession>
<dbReference type="GO" id="GO:0006508">
    <property type="term" value="P:proteolysis"/>
    <property type="evidence" value="ECO:0007669"/>
    <property type="project" value="InterPro"/>
</dbReference>
<feature type="binding site" evidence="8">
    <location>
        <position position="222"/>
    </location>
    <ligand>
        <name>substrate</name>
    </ligand>
</feature>
<evidence type="ECO:0000256" key="5">
    <source>
        <dbReference type="ARBA" id="ARBA00022984"/>
    </source>
</evidence>
<dbReference type="GO" id="GO:0009252">
    <property type="term" value="P:peptidoglycan biosynthetic process"/>
    <property type="evidence" value="ECO:0007669"/>
    <property type="project" value="UniProtKB-KW"/>
</dbReference>
<evidence type="ECO:0000256" key="1">
    <source>
        <dbReference type="ARBA" id="ARBA00007164"/>
    </source>
</evidence>
<dbReference type="PRINTS" id="PR00725">
    <property type="entry name" value="DADACBPTASE1"/>
</dbReference>
<evidence type="ECO:0000256" key="4">
    <source>
        <dbReference type="ARBA" id="ARBA00022960"/>
    </source>
</evidence>
<feature type="active site" description="Acyl-ester intermediate" evidence="7">
    <location>
        <position position="60"/>
    </location>
</feature>
<gene>
    <name evidence="12" type="ORF">FAA97_01925</name>
</gene>
<evidence type="ECO:0000256" key="9">
    <source>
        <dbReference type="RuleBase" id="RU004016"/>
    </source>
</evidence>
<keyword evidence="12" id="KW-0121">Carboxypeptidase</keyword>
<comment type="similarity">
    <text evidence="1 9">Belongs to the peptidase S11 family.</text>
</comment>
<name>A0A4S8PAK3_9HYPH</name>
<feature type="active site" description="Proton acceptor" evidence="7">
    <location>
        <position position="63"/>
    </location>
</feature>